<organism evidence="2 3">
    <name type="scientific">Oryctes borbonicus</name>
    <dbReference type="NCBI Taxonomy" id="1629725"/>
    <lineage>
        <taxon>Eukaryota</taxon>
        <taxon>Metazoa</taxon>
        <taxon>Ecdysozoa</taxon>
        <taxon>Arthropoda</taxon>
        <taxon>Hexapoda</taxon>
        <taxon>Insecta</taxon>
        <taxon>Pterygota</taxon>
        <taxon>Neoptera</taxon>
        <taxon>Endopterygota</taxon>
        <taxon>Coleoptera</taxon>
        <taxon>Polyphaga</taxon>
        <taxon>Scarabaeiformia</taxon>
        <taxon>Scarabaeidae</taxon>
        <taxon>Dynastinae</taxon>
        <taxon>Oryctes</taxon>
    </lineage>
</organism>
<evidence type="ECO:0000256" key="1">
    <source>
        <dbReference type="SAM" id="MobiDB-lite"/>
    </source>
</evidence>
<dbReference type="EMBL" id="LJIG01000223">
    <property type="protein sequence ID" value="KRT86717.1"/>
    <property type="molecule type" value="Genomic_DNA"/>
</dbReference>
<dbReference type="AlphaFoldDB" id="A0A0T6BHR6"/>
<feature type="non-terminal residue" evidence="2">
    <location>
        <position position="572"/>
    </location>
</feature>
<feature type="compositionally biased region" description="Low complexity" evidence="1">
    <location>
        <begin position="213"/>
        <end position="233"/>
    </location>
</feature>
<proteinExistence type="predicted"/>
<accession>A0A0T6BHR6</accession>
<evidence type="ECO:0000313" key="2">
    <source>
        <dbReference type="EMBL" id="KRT86717.1"/>
    </source>
</evidence>
<sequence>ETVKKSRIVSDDDLEESLMQEFNIRLKHCMSQEQTQEPSDDEEDKEHVKEMIKVEFNSVTTNGNQEDSIYDEVNPINSNERFLYEERCVYSESNGLPLKNGLSQEVHDKIREQEEALRDLEEETPAKTIQKVEVIYDEVKNVRPVLQLPTTCLTDMSDSTEQDSQEMNKSSVKDRMLLSTDDTSCLLFTQTVTSPMLTPSEENIDFLKGFQRQSSQNTTSTSENTNSENVQSSKIDDIEQVEDATESSNISDKLDVEYENVQQANTDNDVSEVEYLVPISVENPQIQIDEEVDDKMQGENIYEVIEDDVDEKQEEIYENMEILRKQSIEYLTDKQRSTREFLEREIMEEDKIRGEDNIYENIEDTEEEDIELSNAESIEEIQHDDAPEKSIPDVCLEANEKLNHQQSSQQSEFEIVDQVKSPIEIENEEIKEFQSSTPQEHTTPEIIQEHRHLYTEIDHTSPSSKSPELAEPLESQTVRQTKHSSIDLEEINVTDSEIEDKSIDNPSKMVDALKSKFLTTTATVEVVKTTSIEESELSQLKAVDIMKQIHKFENKSPGKEDEEVDEDTNSSV</sequence>
<dbReference type="Proteomes" id="UP000051574">
    <property type="component" value="Unassembled WGS sequence"/>
</dbReference>
<feature type="region of interest" description="Disordered" evidence="1">
    <location>
        <begin position="213"/>
        <end position="249"/>
    </location>
</feature>
<feature type="region of interest" description="Disordered" evidence="1">
    <location>
        <begin position="155"/>
        <end position="175"/>
    </location>
</feature>
<evidence type="ECO:0000313" key="3">
    <source>
        <dbReference type="Proteomes" id="UP000051574"/>
    </source>
</evidence>
<reference evidence="2 3" key="1">
    <citation type="submission" date="2015-09" db="EMBL/GenBank/DDBJ databases">
        <title>Draft genome of the scarab beetle Oryctes borbonicus.</title>
        <authorList>
            <person name="Meyer J.M."/>
            <person name="Markov G.V."/>
            <person name="Baskaran P."/>
            <person name="Herrmann M."/>
            <person name="Sommer R.J."/>
            <person name="Roedelsperger C."/>
        </authorList>
    </citation>
    <scope>NUCLEOTIDE SEQUENCE [LARGE SCALE GENOMIC DNA]</scope>
    <source>
        <strain evidence="2">OB123</strain>
        <tissue evidence="2">Whole animal</tissue>
    </source>
</reference>
<feature type="compositionally biased region" description="Acidic residues" evidence="1">
    <location>
        <begin position="560"/>
        <end position="572"/>
    </location>
</feature>
<keyword evidence="3" id="KW-1185">Reference proteome</keyword>
<name>A0A0T6BHR6_9SCAR</name>
<protein>
    <submittedName>
        <fullName evidence="2">Uncharacterized protein</fullName>
    </submittedName>
</protein>
<feature type="region of interest" description="Disordered" evidence="1">
    <location>
        <begin position="552"/>
        <end position="572"/>
    </location>
</feature>
<feature type="region of interest" description="Disordered" evidence="1">
    <location>
        <begin position="429"/>
        <end position="486"/>
    </location>
</feature>
<feature type="compositionally biased region" description="Basic and acidic residues" evidence="1">
    <location>
        <begin position="447"/>
        <end position="459"/>
    </location>
</feature>
<comment type="caution">
    <text evidence="2">The sequence shown here is derived from an EMBL/GenBank/DDBJ whole genome shotgun (WGS) entry which is preliminary data.</text>
</comment>
<feature type="non-terminal residue" evidence="2">
    <location>
        <position position="1"/>
    </location>
</feature>
<gene>
    <name evidence="2" type="ORF">AMK59_1711</name>
</gene>
<dbReference type="OrthoDB" id="6784676at2759"/>